<feature type="domain" description="Novel STAND NTPase 3" evidence="2">
    <location>
        <begin position="216"/>
        <end position="367"/>
    </location>
</feature>
<dbReference type="Pfam" id="PF18738">
    <property type="entry name" value="HEPN_DZIP3"/>
    <property type="match status" value="1"/>
</dbReference>
<evidence type="ECO:0008006" key="5">
    <source>
        <dbReference type="Google" id="ProtNLM"/>
    </source>
</evidence>
<accession>A0A8B6CTA5</accession>
<dbReference type="EMBL" id="UYJE01002235">
    <property type="protein sequence ID" value="VDI08805.1"/>
    <property type="molecule type" value="Genomic_DNA"/>
</dbReference>
<feature type="domain" description="DZIP3-like HEPN" evidence="1">
    <location>
        <begin position="44"/>
        <end position="170"/>
    </location>
</feature>
<dbReference type="Proteomes" id="UP000596742">
    <property type="component" value="Unassembled WGS sequence"/>
</dbReference>
<keyword evidence="4" id="KW-1185">Reference proteome</keyword>
<sequence length="401" mass="46293">MEESDCKVKIFSDDEVNHFRIINLLYRIAPSAVRVKFDKELHPNVLENTLKTNRCKIMEPLRKKKVINQTQWNLLYPKTGVVSSTTFDLTLMICLLRNLASIPVEDILPHASDTSEAADLSRLKNYRNHFAHDGYSLTDADFELYWTDICQAIQRLGGPKFERECSDLKLFKLTEINKEILIQFINSEKAASTPDVLQKLNAERVEVWREEEKKVVKTRALTCIEKLLKTNNIIVAVGSSGCGKSTSIHHAALQLHSLEDYEIVPVYTPGQIIRYCEPNSKQVFVIDDVCGKSTIDIELVNKWTRWSADIEKIVRDYKVKILLSCRTYIYRDRLFKNLKVLTKSSCDLESEYRLSNEERNQIASEYLTVNEVNALQKWGLWINLASSLYYVACIQDLQNEN</sequence>
<proteinExistence type="predicted"/>
<name>A0A8B6CTA5_MYTGA</name>
<evidence type="ECO:0000259" key="2">
    <source>
        <dbReference type="Pfam" id="PF20720"/>
    </source>
</evidence>
<evidence type="ECO:0000313" key="3">
    <source>
        <dbReference type="EMBL" id="VDI08805.1"/>
    </source>
</evidence>
<dbReference type="Pfam" id="PF20720">
    <property type="entry name" value="nSTAND3"/>
    <property type="match status" value="1"/>
</dbReference>
<organism evidence="3 4">
    <name type="scientific">Mytilus galloprovincialis</name>
    <name type="common">Mediterranean mussel</name>
    <dbReference type="NCBI Taxonomy" id="29158"/>
    <lineage>
        <taxon>Eukaryota</taxon>
        <taxon>Metazoa</taxon>
        <taxon>Spiralia</taxon>
        <taxon>Lophotrochozoa</taxon>
        <taxon>Mollusca</taxon>
        <taxon>Bivalvia</taxon>
        <taxon>Autobranchia</taxon>
        <taxon>Pteriomorphia</taxon>
        <taxon>Mytilida</taxon>
        <taxon>Mytiloidea</taxon>
        <taxon>Mytilidae</taxon>
        <taxon>Mytilinae</taxon>
        <taxon>Mytilus</taxon>
    </lineage>
</organism>
<gene>
    <name evidence="3" type="ORF">MGAL_10B002286</name>
</gene>
<dbReference type="InterPro" id="IPR041249">
    <property type="entry name" value="HEPN_DZIP3"/>
</dbReference>
<comment type="caution">
    <text evidence="3">The sequence shown here is derived from an EMBL/GenBank/DDBJ whole genome shotgun (WGS) entry which is preliminary data.</text>
</comment>
<dbReference type="OrthoDB" id="6367890at2759"/>
<dbReference type="InterPro" id="IPR049050">
    <property type="entry name" value="nSTAND3"/>
</dbReference>
<evidence type="ECO:0000313" key="4">
    <source>
        <dbReference type="Proteomes" id="UP000596742"/>
    </source>
</evidence>
<protein>
    <recommendedName>
        <fullName evidence="5">DZIP3-like HEPN domain-containing protein</fullName>
    </recommendedName>
</protein>
<reference evidence="3" key="1">
    <citation type="submission" date="2018-11" db="EMBL/GenBank/DDBJ databases">
        <authorList>
            <person name="Alioto T."/>
            <person name="Alioto T."/>
        </authorList>
    </citation>
    <scope>NUCLEOTIDE SEQUENCE</scope>
</reference>
<dbReference type="AlphaFoldDB" id="A0A8B6CTA5"/>
<evidence type="ECO:0000259" key="1">
    <source>
        <dbReference type="Pfam" id="PF18738"/>
    </source>
</evidence>